<evidence type="ECO:0000313" key="2">
    <source>
        <dbReference type="EMBL" id="AHH01610.1"/>
    </source>
</evidence>
<dbReference type="Proteomes" id="UP000202176">
    <property type="component" value="Segment"/>
</dbReference>
<evidence type="ECO:0000256" key="1">
    <source>
        <dbReference type="SAM" id="Coils"/>
    </source>
</evidence>
<proteinExistence type="predicted"/>
<evidence type="ECO:0000313" key="3">
    <source>
        <dbReference type="Proteomes" id="UP000202176"/>
    </source>
</evidence>
<name>W5SA21_9VIRU</name>
<dbReference type="KEGG" id="vg:18266071"/>
<reference evidence="2 3" key="1">
    <citation type="journal article" date="2014" name="Proc. Natl. Acad. Sci. U.S.A.">
        <title>Thirty-thousand-year-old distant relative of giant icosahedral DNA viruses with a pandoravirus morphology.</title>
        <authorList>
            <person name="Legendre M."/>
            <person name="Bartoli J."/>
            <person name="Shmakova L."/>
            <person name="Jeudy S."/>
            <person name="Labadie K."/>
            <person name="Adrait A."/>
            <person name="Lescot M."/>
            <person name="Poirot O."/>
            <person name="Bertaux L."/>
            <person name="Bruley C."/>
            <person name="Coute Y."/>
            <person name="Rivkina E."/>
            <person name="Abergel C."/>
            <person name="Claverie J.M."/>
        </authorList>
    </citation>
    <scope>NUCLEOTIDE SEQUENCE [LARGE SCALE GENOMIC DNA]</scope>
    <source>
        <strain evidence="2">P1084-T</strain>
    </source>
</reference>
<keyword evidence="3" id="KW-1185">Reference proteome</keyword>
<protein>
    <submittedName>
        <fullName evidence="2">Uncharacterized protein</fullName>
    </submittedName>
</protein>
<sequence>MSFELSSLSSSLIIEDLKRNCKGGKMDENMANIIRLLANQQKRIDKQEKKINELENLIKRQTKKIREMKREGGDVQCYTS</sequence>
<feature type="coiled-coil region" evidence="1">
    <location>
        <begin position="30"/>
        <end position="71"/>
    </location>
</feature>
<keyword evidence="1" id="KW-0175">Coiled coil</keyword>
<dbReference type="RefSeq" id="YP_009000945.1">
    <property type="nucleotide sequence ID" value="NC_023423.1"/>
</dbReference>
<gene>
    <name evidence="2" type="ORF">pv_43</name>
</gene>
<dbReference type="GeneID" id="18266071"/>
<dbReference type="EMBL" id="KF740664">
    <property type="protein sequence ID" value="AHH01610.1"/>
    <property type="molecule type" value="Genomic_DNA"/>
</dbReference>
<accession>W5SA21</accession>
<organism evidence="2 3">
    <name type="scientific">Pithovirus sibericum</name>
    <dbReference type="NCBI Taxonomy" id="1450746"/>
    <lineage>
        <taxon>Viruses</taxon>
        <taxon>Pithoviruses</taxon>
        <taxon>Orthopithovirinae</taxon>
        <taxon>Alphapithovirus</taxon>
        <taxon>Alphapithovirus sibericum</taxon>
    </lineage>
</organism>